<feature type="DNA-binding region" description="OmpR/PhoB-type" evidence="2">
    <location>
        <begin position="10"/>
        <end position="108"/>
    </location>
</feature>
<evidence type="ECO:0000313" key="4">
    <source>
        <dbReference type="EMBL" id="GGP26852.1"/>
    </source>
</evidence>
<dbReference type="CDD" id="cd00383">
    <property type="entry name" value="trans_reg_C"/>
    <property type="match status" value="1"/>
</dbReference>
<dbReference type="Pfam" id="PF00486">
    <property type="entry name" value="Trans_reg_C"/>
    <property type="match status" value="1"/>
</dbReference>
<dbReference type="InterPro" id="IPR027417">
    <property type="entry name" value="P-loop_NTPase"/>
</dbReference>
<dbReference type="Proteomes" id="UP000621859">
    <property type="component" value="Unassembled WGS sequence"/>
</dbReference>
<dbReference type="SMART" id="SM00862">
    <property type="entry name" value="Trans_reg_C"/>
    <property type="match status" value="1"/>
</dbReference>
<dbReference type="InterPro" id="IPR011990">
    <property type="entry name" value="TPR-like_helical_dom_sf"/>
</dbReference>
<keyword evidence="1 2" id="KW-0238">DNA-binding</keyword>
<proteinExistence type="predicted"/>
<evidence type="ECO:0000259" key="3">
    <source>
        <dbReference type="PROSITE" id="PS51755"/>
    </source>
</evidence>
<dbReference type="Gene3D" id="1.10.10.10">
    <property type="entry name" value="Winged helix-like DNA-binding domain superfamily/Winged helix DNA-binding domain"/>
    <property type="match status" value="1"/>
</dbReference>
<evidence type="ECO:0000313" key="5">
    <source>
        <dbReference type="Proteomes" id="UP000621859"/>
    </source>
</evidence>
<dbReference type="EMBL" id="BMLY01000004">
    <property type="protein sequence ID" value="GGP26852.1"/>
    <property type="molecule type" value="Genomic_DNA"/>
</dbReference>
<dbReference type="InterPro" id="IPR001867">
    <property type="entry name" value="OmpR/PhoB-type_DNA-bd"/>
</dbReference>
<accession>A0ABQ2PN11</accession>
<organism evidence="4 5">
    <name type="scientific">Silvimonas amylolytica</name>
    <dbReference type="NCBI Taxonomy" id="449663"/>
    <lineage>
        <taxon>Bacteria</taxon>
        <taxon>Pseudomonadati</taxon>
        <taxon>Pseudomonadota</taxon>
        <taxon>Betaproteobacteria</taxon>
        <taxon>Neisseriales</taxon>
        <taxon>Chitinibacteraceae</taxon>
        <taxon>Silvimonas</taxon>
    </lineage>
</organism>
<gene>
    <name evidence="4" type="primary">TtrR</name>
    <name evidence="4" type="ORF">GCM10010971_26710</name>
</gene>
<dbReference type="Gene3D" id="1.25.40.10">
    <property type="entry name" value="Tetratricopeptide repeat domain"/>
    <property type="match status" value="1"/>
</dbReference>
<dbReference type="InterPro" id="IPR036388">
    <property type="entry name" value="WH-like_DNA-bd_sf"/>
</dbReference>
<feature type="domain" description="OmpR/PhoB-type" evidence="3">
    <location>
        <begin position="10"/>
        <end position="108"/>
    </location>
</feature>
<protein>
    <submittedName>
        <fullName evidence="4">Transcriptional regulator</fullName>
    </submittedName>
</protein>
<dbReference type="InterPro" id="IPR016032">
    <property type="entry name" value="Sig_transdc_resp-reg_C-effctor"/>
</dbReference>
<keyword evidence="5" id="KW-1185">Reference proteome</keyword>
<dbReference type="PANTHER" id="PTHR47691">
    <property type="entry name" value="REGULATOR-RELATED"/>
    <property type="match status" value="1"/>
</dbReference>
<sequence length="958" mass="102632">MRWIPPHDGTACLSFGPFKLFPAERLLTRDGAAVPLGGRALDVLLVLSARAGSVVEKEELIAAAWPGVVVTEGSLRFQIALLRKALGDGVDGARYISNVMGRGYSFVADLSPQGNPLAPDERIAAHRLDESLPGQMTALYGRSQDIAAISQRLAASRFLTIVGAGGVGKTSVAIKVGHDSRARLGSAIAFVDFAALSDPALVPTAVAAALHLSVRSADPLPSLLAWLRDKRLLLILDNCEHVIDAAAGLASGIAQATVDVQILATSREPLNVQGEQIFRLEPLATPPEAPDLTAETILSYPATRLFVERAGASGATLDVSDTDAPVVADICRKLDGLALAIELAARRVASYGLRQTADLLNERLMLAWRGQRDALPRHQTLRATLDWSYDLLDDQEKLVLCQLPVFVGDFTLAAARQVVPAGSLSEEDVVDTLACLAEKSLLAVHLTGSLIQYRLLESTRDYLLSKSDQQIEGLARRHAAYVLRHLEDLPVSPAANGTRASADIANVRAALEWSFGPQGDVDLAVALAATATPVLLATSLLIECRRWAERALAVLDSARHGMRAEMQLFAALGLSLMFTRGNTDDVRVALAKSLELAQALGDAPSQVQLLGALQIFDERVGNFKASLCEAERSMTVATHSADPATIATANAIMGLCHHLVGDQIKARALLEAALAAPAQPKRLSTIYIGFDHRNRASIALARTLWLRGHANLALQTAQRTVEDASKLDHPVTLCIALIWAVSVYVWVGDLARAEADIDRFIACAQAHSLGPYLAVGRGVKGELAIRKGVHLEQGIEAIRNCLAELHESRYELLTTGFCLALAEGLGAAGKIGEALELVDHTIAEVKANGDLYFLPELLRVKARALRHAERDDAAQAQACLVESLALSQRQGALSWTLRAATDLARMWASTRRQEARDLLAATLARFEAGFETADLIAASALLQQLDENGTELTLDHNT</sequence>
<dbReference type="SUPFAM" id="SSF46894">
    <property type="entry name" value="C-terminal effector domain of the bipartite response regulators"/>
    <property type="match status" value="1"/>
</dbReference>
<reference evidence="5" key="1">
    <citation type="journal article" date="2019" name="Int. J. Syst. Evol. Microbiol.">
        <title>The Global Catalogue of Microorganisms (GCM) 10K type strain sequencing project: providing services to taxonomists for standard genome sequencing and annotation.</title>
        <authorList>
            <consortium name="The Broad Institute Genomics Platform"/>
            <consortium name="The Broad Institute Genome Sequencing Center for Infectious Disease"/>
            <person name="Wu L."/>
            <person name="Ma J."/>
        </authorList>
    </citation>
    <scope>NUCLEOTIDE SEQUENCE [LARGE SCALE GENOMIC DNA]</scope>
    <source>
        <strain evidence="5">CGMCC 1.8860</strain>
    </source>
</reference>
<comment type="caution">
    <text evidence="4">The sequence shown here is derived from an EMBL/GenBank/DDBJ whole genome shotgun (WGS) entry which is preliminary data.</text>
</comment>
<dbReference type="PANTHER" id="PTHR47691:SF3">
    <property type="entry name" value="HTH-TYPE TRANSCRIPTIONAL REGULATOR RV0890C-RELATED"/>
    <property type="match status" value="1"/>
</dbReference>
<evidence type="ECO:0000256" key="2">
    <source>
        <dbReference type="PROSITE-ProRule" id="PRU01091"/>
    </source>
</evidence>
<name>A0ABQ2PN11_9NEIS</name>
<dbReference type="SUPFAM" id="SSF52540">
    <property type="entry name" value="P-loop containing nucleoside triphosphate hydrolases"/>
    <property type="match status" value="1"/>
</dbReference>
<evidence type="ECO:0000256" key="1">
    <source>
        <dbReference type="ARBA" id="ARBA00023125"/>
    </source>
</evidence>
<dbReference type="PROSITE" id="PS51755">
    <property type="entry name" value="OMPR_PHOB"/>
    <property type="match status" value="1"/>
</dbReference>
<dbReference type="Gene3D" id="3.40.50.300">
    <property type="entry name" value="P-loop containing nucleotide triphosphate hydrolases"/>
    <property type="match status" value="1"/>
</dbReference>